<evidence type="ECO:0008006" key="3">
    <source>
        <dbReference type="Google" id="ProtNLM"/>
    </source>
</evidence>
<comment type="caution">
    <text evidence="1">The sequence shown here is derived from an EMBL/GenBank/DDBJ whole genome shotgun (WGS) entry which is preliminary data.</text>
</comment>
<reference evidence="1" key="1">
    <citation type="submission" date="2020-08" db="EMBL/GenBank/DDBJ databases">
        <title>Novel species isolated from subtropical streams in China.</title>
        <authorList>
            <person name="Lu H."/>
        </authorList>
    </citation>
    <scope>NUCLEOTIDE SEQUENCE</scope>
    <source>
        <strain evidence="1">KACC 12607</strain>
    </source>
</reference>
<evidence type="ECO:0000313" key="2">
    <source>
        <dbReference type="Proteomes" id="UP000634011"/>
    </source>
</evidence>
<name>A0A923HMJ5_9BURK</name>
<evidence type="ECO:0000313" key="1">
    <source>
        <dbReference type="EMBL" id="MBC3862356.1"/>
    </source>
</evidence>
<accession>A0A923HMJ5</accession>
<dbReference type="Proteomes" id="UP000634011">
    <property type="component" value="Unassembled WGS sequence"/>
</dbReference>
<dbReference type="Gene3D" id="3.40.190.10">
    <property type="entry name" value="Periplasmic binding protein-like II"/>
    <property type="match status" value="1"/>
</dbReference>
<protein>
    <recommendedName>
        <fullName evidence="3">Solute-binding protein family 3/N-terminal domain-containing protein</fullName>
    </recommendedName>
</protein>
<keyword evidence="2" id="KW-1185">Reference proteome</keyword>
<proteinExistence type="predicted"/>
<dbReference type="AlphaFoldDB" id="A0A923HMJ5"/>
<organism evidence="1 2">
    <name type="scientific">Undibacterium jejuense</name>
    <dbReference type="NCBI Taxonomy" id="1344949"/>
    <lineage>
        <taxon>Bacteria</taxon>
        <taxon>Pseudomonadati</taxon>
        <taxon>Pseudomonadota</taxon>
        <taxon>Betaproteobacteria</taxon>
        <taxon>Burkholderiales</taxon>
        <taxon>Oxalobacteraceae</taxon>
        <taxon>Undibacterium</taxon>
    </lineage>
</organism>
<dbReference type="EMBL" id="JACOFV010000008">
    <property type="protein sequence ID" value="MBC3862356.1"/>
    <property type="molecule type" value="Genomic_DNA"/>
</dbReference>
<gene>
    <name evidence="1" type="ORF">H8K32_09625</name>
</gene>
<sequence>MLFRRFHFFFLFFGLNILFAQGVVARCSRSVNVAFSLSGFQVALKDQVLVGVYPDVLKRISSKDGCEFVFSVVPRARQELMFKNGQTDLMIPAIRTTRRDENGIFVRLVYSRATLISIHSGWPAISTSFCLEKSKTIPG</sequence>
<dbReference type="RefSeq" id="WP_186912286.1">
    <property type="nucleotide sequence ID" value="NZ_JACOFV010000008.1"/>
</dbReference>
<dbReference type="SUPFAM" id="SSF53850">
    <property type="entry name" value="Periplasmic binding protein-like II"/>
    <property type="match status" value="1"/>
</dbReference>